<dbReference type="Proteomes" id="UP000294683">
    <property type="component" value="Unassembled WGS sequence"/>
</dbReference>
<dbReference type="AlphaFoldDB" id="A0A379AXV4"/>
<dbReference type="Gene3D" id="3.90.550.10">
    <property type="entry name" value="Spore Coat Polysaccharide Biosynthesis Protein SpsA, Chain A"/>
    <property type="match status" value="1"/>
</dbReference>
<dbReference type="Gene3D" id="3.40.50.2000">
    <property type="entry name" value="Glycogen Phosphorylase B"/>
    <property type="match status" value="1"/>
</dbReference>
<feature type="domain" description="Glycosyltransferase 2-like" evidence="2">
    <location>
        <begin position="321"/>
        <end position="444"/>
    </location>
</feature>
<evidence type="ECO:0000313" key="4">
    <source>
        <dbReference type="EMBL" id="TDP30394.1"/>
    </source>
</evidence>
<reference evidence="4 6" key="2">
    <citation type="submission" date="2019-03" db="EMBL/GenBank/DDBJ databases">
        <title>Genomic Encyclopedia of Type Strains, Phase IV (KMG-IV): sequencing the most valuable type-strain genomes for metagenomic binning, comparative biology and taxonomic classification.</title>
        <authorList>
            <person name="Goeker M."/>
        </authorList>
    </citation>
    <scope>NUCLEOTIDE SEQUENCE [LARGE SCALE GENOMIC DNA]</scope>
    <source>
        <strain evidence="4 6">DSM 17481</strain>
    </source>
</reference>
<dbReference type="PANTHER" id="PTHR43685">
    <property type="entry name" value="GLYCOSYLTRANSFERASE"/>
    <property type="match status" value="1"/>
</dbReference>
<dbReference type="EMBL" id="SNXJ01000001">
    <property type="protein sequence ID" value="TDP30394.1"/>
    <property type="molecule type" value="Genomic_DNA"/>
</dbReference>
<dbReference type="CDD" id="cd00761">
    <property type="entry name" value="Glyco_tranf_GTA_type"/>
    <property type="match status" value="1"/>
</dbReference>
<evidence type="ECO:0000313" key="6">
    <source>
        <dbReference type="Proteomes" id="UP000294683"/>
    </source>
</evidence>
<sequence>MSKRKIRYSINPKATKKHANDPYASSRGELVSIQGKIHHGSDGLISSLKHQISLLDKKNFRLENKNALLSVENNNLKEQLNYYKKAYQEADRENKVLAVKELKAQDKVQSYANSMSFRLGYAIIFAFKEKGGVKHLLKTIATLIHEKRNKKIRQKLVFNHAADAAASQMSLLQWNQRKLIFQWLDNKLFGKEFLPSSQAQALPLDRKGIDFAIPVHGISQVLLSIDVSSQSPAPKQALVSFTFEDKENKILESGIDYPFSQSLNRHYAYLNTEESKVDQILLALPHDCETVNINVQTWDNQEAAIKLNAPIGIEKLSAGVSVVIPTYQGLQTIGKCIESLLHQTLSPLLYELLVVINGPQDGTKKLLEKIKRKNPEVNMRIFVLEEAGVSKARNLAIREAQYNYITFIDDDDFVSEDYLASLYAQANYHSLVLTGVDDVTNHGETIPTAITQQLAKAEDKAVIQYNDVSSSLTMNACKLVPAHMVKATTYLPELRSGEDVVYWSDLISRFQPNIALVHDLSKAVYKRVLSDNSVSRQKESFDFNVKQRLDVILHLISLLEKAQVSYTANFIQSKINAQAGFIKRYLDTYPQEYPAFQQLIEQNKVDNAFIRDINAKFSKILVISYCYAPYIDTSGVVMSKRVREMNQPVDIIYNSMDKVRLQDKNLLKISAPFVGKMIELKASQTFSNWKGIQQFAEQTFIEMGKILSRRPLYEKIYSRAMWPASHFAAALIKAKYPTIKWGAEFSDPLLLDVTGNIRYEALELAWLRMHHLLPENSTQANDNLFYWCEMLPYLYADELIFTNQNQLDYMLSYADEEMREAIASKAVIMPQPTLPRDFYQQSSAQLKKEKDYFYIGYFGSFYPNRGFQPFLDAWEMLPDEIQSKLRLIVYTQQQPEAVLENVSENIKEKIIIYPYVEYFDFLKLCDDFDALLVMDAITKKLKINNPYLPSKISDYLGSKTKIMALIEENSPTSKISDNKIIFSNLEDKNDILKNILYLYYDNNIQ</sequence>
<gene>
    <name evidence="3" type="primary">hyaD</name>
    <name evidence="4" type="ORF">EV689_101425</name>
    <name evidence="3" type="ORF">NCTC11188_01257</name>
</gene>
<keyword evidence="3" id="KW-0808">Transferase</keyword>
<dbReference type="GO" id="GO:0050501">
    <property type="term" value="F:hyaluronan synthase activity"/>
    <property type="evidence" value="ECO:0007669"/>
    <property type="project" value="UniProtKB-EC"/>
</dbReference>
<evidence type="ECO:0000313" key="3">
    <source>
        <dbReference type="EMBL" id="SUB26894.1"/>
    </source>
</evidence>
<dbReference type="PANTHER" id="PTHR43685:SF2">
    <property type="entry name" value="GLYCOSYLTRANSFERASE 2-LIKE DOMAIN-CONTAINING PROTEIN"/>
    <property type="match status" value="1"/>
</dbReference>
<keyword evidence="1" id="KW-0175">Coiled coil</keyword>
<dbReference type="InterPro" id="IPR001173">
    <property type="entry name" value="Glyco_trans_2-like"/>
</dbReference>
<dbReference type="Pfam" id="PF00535">
    <property type="entry name" value="Glycos_transf_2"/>
    <property type="match status" value="1"/>
</dbReference>
<dbReference type="EC" id="2.4.1.212" evidence="3"/>
<dbReference type="SUPFAM" id="SSF53756">
    <property type="entry name" value="UDP-Glycosyltransferase/glycogen phosphorylase"/>
    <property type="match status" value="1"/>
</dbReference>
<dbReference type="Proteomes" id="UP000255113">
    <property type="component" value="Unassembled WGS sequence"/>
</dbReference>
<evidence type="ECO:0000256" key="1">
    <source>
        <dbReference type="SAM" id="Coils"/>
    </source>
</evidence>
<name>A0A379AXV4_AVIGA</name>
<keyword evidence="6" id="KW-1185">Reference proteome</keyword>
<organism evidence="3 5">
    <name type="scientific">Avibacterium gallinarum</name>
    <name type="common">Pasteurella gallinarum</name>
    <dbReference type="NCBI Taxonomy" id="755"/>
    <lineage>
        <taxon>Bacteria</taxon>
        <taxon>Pseudomonadati</taxon>
        <taxon>Pseudomonadota</taxon>
        <taxon>Gammaproteobacteria</taxon>
        <taxon>Pasteurellales</taxon>
        <taxon>Pasteurellaceae</taxon>
        <taxon>Avibacterium</taxon>
    </lineage>
</organism>
<protein>
    <submittedName>
        <fullName evidence="4">Glycosyltransferase involved in cell wall biosynthesis</fullName>
    </submittedName>
    <submittedName>
        <fullName evidence="3">Hyaluronan synthase</fullName>
        <ecNumber evidence="3">2.4.1.212</ecNumber>
    </submittedName>
</protein>
<accession>A0A379AXV4</accession>
<feature type="coiled-coil region" evidence="1">
    <location>
        <begin position="59"/>
        <end position="93"/>
    </location>
</feature>
<reference evidence="3 5" key="1">
    <citation type="submission" date="2018-06" db="EMBL/GenBank/DDBJ databases">
        <authorList>
            <consortium name="Pathogen Informatics"/>
            <person name="Doyle S."/>
        </authorList>
    </citation>
    <scope>NUCLEOTIDE SEQUENCE [LARGE SCALE GENOMIC DNA]</scope>
    <source>
        <strain evidence="3 5">NCTC11188</strain>
    </source>
</reference>
<dbReference type="SUPFAM" id="SSF53448">
    <property type="entry name" value="Nucleotide-diphospho-sugar transferases"/>
    <property type="match status" value="1"/>
</dbReference>
<dbReference type="InterPro" id="IPR050834">
    <property type="entry name" value="Glycosyltransf_2"/>
</dbReference>
<dbReference type="RefSeq" id="WP_103853328.1">
    <property type="nucleotide sequence ID" value="NZ_PQVJ01000011.1"/>
</dbReference>
<proteinExistence type="predicted"/>
<dbReference type="EMBL" id="UGSQ01000003">
    <property type="protein sequence ID" value="SUB26894.1"/>
    <property type="molecule type" value="Genomic_DNA"/>
</dbReference>
<dbReference type="InterPro" id="IPR029044">
    <property type="entry name" value="Nucleotide-diphossugar_trans"/>
</dbReference>
<keyword evidence="3" id="KW-0328">Glycosyltransferase</keyword>
<evidence type="ECO:0000313" key="5">
    <source>
        <dbReference type="Proteomes" id="UP000255113"/>
    </source>
</evidence>
<evidence type="ECO:0000259" key="2">
    <source>
        <dbReference type="Pfam" id="PF00535"/>
    </source>
</evidence>